<keyword evidence="2" id="KW-1185">Reference proteome</keyword>
<name>A0ABX3X4F4_9BRAD</name>
<comment type="caution">
    <text evidence="1">The sequence shown here is derived from an EMBL/GenBank/DDBJ whole genome shotgun (WGS) entry which is preliminary data.</text>
</comment>
<evidence type="ECO:0000313" key="1">
    <source>
        <dbReference type="EMBL" id="OSJ28741.1"/>
    </source>
</evidence>
<reference evidence="1 2" key="1">
    <citation type="submission" date="2017-03" db="EMBL/GenBank/DDBJ databases">
        <title>Whole genome sequences of fourteen strains of Bradyrhizobium canariense and one strain of Bradyrhizobium japonicum isolated from Lupinus (Papilionoideae: Genisteae) species in Algeria.</title>
        <authorList>
            <person name="Crovadore J."/>
            <person name="Chekireb D."/>
            <person name="Brachmann A."/>
            <person name="Chablais R."/>
            <person name="Cochard B."/>
            <person name="Lefort F."/>
        </authorList>
    </citation>
    <scope>NUCLEOTIDE SEQUENCE [LARGE SCALE GENOMIC DNA]</scope>
    <source>
        <strain evidence="1 2">UBMAN05</strain>
    </source>
</reference>
<dbReference type="EMBL" id="NAFK01000160">
    <property type="protein sequence ID" value="OSJ28741.1"/>
    <property type="molecule type" value="Genomic_DNA"/>
</dbReference>
<protein>
    <submittedName>
        <fullName evidence="1">Uncharacterized protein</fullName>
    </submittedName>
</protein>
<dbReference type="RefSeq" id="WP_085384524.1">
    <property type="nucleotide sequence ID" value="NZ_NAFJ01000149.1"/>
</dbReference>
<organism evidence="1 2">
    <name type="scientific">Bradyrhizobium canariense</name>
    <dbReference type="NCBI Taxonomy" id="255045"/>
    <lineage>
        <taxon>Bacteria</taxon>
        <taxon>Pseudomonadati</taxon>
        <taxon>Pseudomonadota</taxon>
        <taxon>Alphaproteobacteria</taxon>
        <taxon>Hyphomicrobiales</taxon>
        <taxon>Nitrobacteraceae</taxon>
        <taxon>Bradyrhizobium</taxon>
    </lineage>
</organism>
<dbReference type="Proteomes" id="UP000193884">
    <property type="component" value="Unassembled WGS sequence"/>
</dbReference>
<sequence length="583" mass="64821">MLQIITEKFFPPGERYETLHRAILYTNYRVMRGEKIITPIGYLLPSTGLHSLATLTCEMLEKQEKYPDGPKLGVFVATTGDDLLNDFAAVISFFLNVTCTPDPDLTRRLLLAERPSLGIEAVPSRFIRRMFDKDVHARDGEAAALTAFIKQLIGLERETFVGAMRAIRQFVIGSHRLADDLNLAYTLFVTSIESLAQGFDGHVAEWSDYDPRKRKKIDGALKDASDEVAAGVRDAILSNEHVALARRFRDFAMAHVAPSFFRVEAAGAQGPISGPDLPIALQQAYSIRSSYVHLLRDVPRQLTISGFPEATEVDDRKTLSFAGLSRLSRHIIMQFIARGRIVEREAFDYRRELPGIVTVKLSPEYWVASTGGFDHKTAPVRLAAFLEQITAAVLQHQKDAKLTDLGPILTMVEHSVSGLRKPSQRLPMLTLYFLFHQFAGPEFSCKQWPALFEKHKADFDAPTVESFVAHLITGNRVEWTLEQLEELHKTYFKTRHTASVTKIGLLLEAALSLYVAEVNRLAGNNARARALVAFAVDSHPGHAALRTYEASLPAELAEINWTGILLPPRPSSEGPSADPVPAA</sequence>
<proteinExistence type="predicted"/>
<evidence type="ECO:0000313" key="2">
    <source>
        <dbReference type="Proteomes" id="UP000193884"/>
    </source>
</evidence>
<gene>
    <name evidence="1" type="ORF">BST63_16400</name>
</gene>
<accession>A0ABX3X4F4</accession>